<dbReference type="CDD" id="cd00037">
    <property type="entry name" value="CLECT"/>
    <property type="match status" value="1"/>
</dbReference>
<feature type="compositionally biased region" description="Polar residues" evidence="1">
    <location>
        <begin position="164"/>
        <end position="187"/>
    </location>
</feature>
<dbReference type="Gene3D" id="3.10.100.10">
    <property type="entry name" value="Mannose-Binding Protein A, subunit A"/>
    <property type="match status" value="1"/>
</dbReference>
<sequence length="196" mass="22722">MSNRCPKGFQGVANDRMCYYFSTYKLPWHQAQQHCFQLGSNVEPLSIRTTKMQFSVTHLIQSDPEAKNVKKWWTSGHGTGQDWVWTMRLRYESFFFKYWANDPKISEITPDSDSCVILDSEYFYQWKKVSCPRISQRSQSTTAGQQEPSMHHFICQVEATHSATQELQQEVQQTDSRTPTTDISTHPSPRPNSPSS</sequence>
<reference evidence="3" key="1">
    <citation type="submission" date="2020-06" db="EMBL/GenBank/DDBJ databases">
        <title>Draft genome of Bugula neritina, a colonial animal packing powerful symbionts and potential medicines.</title>
        <authorList>
            <person name="Rayko M."/>
        </authorList>
    </citation>
    <scope>NUCLEOTIDE SEQUENCE [LARGE SCALE GENOMIC DNA]</scope>
    <source>
        <strain evidence="3">Kwan_BN1</strain>
    </source>
</reference>
<gene>
    <name evidence="3" type="ORF">EB796_000486</name>
</gene>
<name>A0A7J7KSR0_BUGNE</name>
<organism evidence="3 4">
    <name type="scientific">Bugula neritina</name>
    <name type="common">Brown bryozoan</name>
    <name type="synonym">Sertularia neritina</name>
    <dbReference type="NCBI Taxonomy" id="10212"/>
    <lineage>
        <taxon>Eukaryota</taxon>
        <taxon>Metazoa</taxon>
        <taxon>Spiralia</taxon>
        <taxon>Lophotrochozoa</taxon>
        <taxon>Bryozoa</taxon>
        <taxon>Gymnolaemata</taxon>
        <taxon>Cheilostomatida</taxon>
        <taxon>Flustrina</taxon>
        <taxon>Buguloidea</taxon>
        <taxon>Bugulidae</taxon>
        <taxon>Bugula</taxon>
    </lineage>
</organism>
<feature type="domain" description="C-type lectin" evidence="2">
    <location>
        <begin position="14"/>
        <end position="131"/>
    </location>
</feature>
<dbReference type="AlphaFoldDB" id="A0A7J7KSR0"/>
<keyword evidence="4" id="KW-1185">Reference proteome</keyword>
<accession>A0A7J7KSR0</accession>
<dbReference type="PROSITE" id="PS50041">
    <property type="entry name" value="C_TYPE_LECTIN_2"/>
    <property type="match status" value="1"/>
</dbReference>
<dbReference type="InterPro" id="IPR001304">
    <property type="entry name" value="C-type_lectin-like"/>
</dbReference>
<protein>
    <recommendedName>
        <fullName evidence="2">C-type lectin domain-containing protein</fullName>
    </recommendedName>
</protein>
<dbReference type="InterPro" id="IPR016186">
    <property type="entry name" value="C-type_lectin-like/link_sf"/>
</dbReference>
<evidence type="ECO:0000313" key="4">
    <source>
        <dbReference type="Proteomes" id="UP000593567"/>
    </source>
</evidence>
<proteinExistence type="predicted"/>
<dbReference type="InterPro" id="IPR016187">
    <property type="entry name" value="CTDL_fold"/>
</dbReference>
<dbReference type="EMBL" id="VXIV02000068">
    <property type="protein sequence ID" value="KAF6041214.1"/>
    <property type="molecule type" value="Genomic_DNA"/>
</dbReference>
<feature type="region of interest" description="Disordered" evidence="1">
    <location>
        <begin position="164"/>
        <end position="196"/>
    </location>
</feature>
<evidence type="ECO:0000259" key="2">
    <source>
        <dbReference type="PROSITE" id="PS50041"/>
    </source>
</evidence>
<dbReference type="SMART" id="SM00034">
    <property type="entry name" value="CLECT"/>
    <property type="match status" value="1"/>
</dbReference>
<dbReference type="SUPFAM" id="SSF56436">
    <property type="entry name" value="C-type lectin-like"/>
    <property type="match status" value="1"/>
</dbReference>
<dbReference type="Proteomes" id="UP000593567">
    <property type="component" value="Unassembled WGS sequence"/>
</dbReference>
<evidence type="ECO:0000256" key="1">
    <source>
        <dbReference type="SAM" id="MobiDB-lite"/>
    </source>
</evidence>
<evidence type="ECO:0000313" key="3">
    <source>
        <dbReference type="EMBL" id="KAF6041214.1"/>
    </source>
</evidence>
<comment type="caution">
    <text evidence="3">The sequence shown here is derived from an EMBL/GenBank/DDBJ whole genome shotgun (WGS) entry which is preliminary data.</text>
</comment>